<organism evidence="2">
    <name type="scientific">viral metagenome</name>
    <dbReference type="NCBI Taxonomy" id="1070528"/>
    <lineage>
        <taxon>unclassified sequences</taxon>
        <taxon>metagenomes</taxon>
        <taxon>organismal metagenomes</taxon>
    </lineage>
</organism>
<feature type="compositionally biased region" description="Basic residues" evidence="1">
    <location>
        <begin position="155"/>
        <end position="191"/>
    </location>
</feature>
<name>A0A6C0EYZ0_9ZZZZ</name>
<accession>A0A6C0EYZ0</accession>
<proteinExistence type="predicted"/>
<dbReference type="AlphaFoldDB" id="A0A6C0EYZ0"/>
<feature type="region of interest" description="Disordered" evidence="1">
    <location>
        <begin position="137"/>
        <end position="191"/>
    </location>
</feature>
<dbReference type="EMBL" id="MN738968">
    <property type="protein sequence ID" value="QHT33529.1"/>
    <property type="molecule type" value="Genomic_DNA"/>
</dbReference>
<reference evidence="2" key="1">
    <citation type="journal article" date="2020" name="Nature">
        <title>Giant virus diversity and host interactions through global metagenomics.</title>
        <authorList>
            <person name="Schulz F."/>
            <person name="Roux S."/>
            <person name="Paez-Espino D."/>
            <person name="Jungbluth S."/>
            <person name="Walsh D.A."/>
            <person name="Denef V.J."/>
            <person name="McMahon K.D."/>
            <person name="Konstantinidis K.T."/>
            <person name="Eloe-Fadrosh E.A."/>
            <person name="Kyrpides N.C."/>
            <person name="Woyke T."/>
        </authorList>
    </citation>
    <scope>NUCLEOTIDE SEQUENCE</scope>
    <source>
        <strain evidence="2">GVMAG-M-3300009161-36</strain>
    </source>
</reference>
<evidence type="ECO:0000256" key="1">
    <source>
        <dbReference type="SAM" id="MobiDB-lite"/>
    </source>
</evidence>
<protein>
    <submittedName>
        <fullName evidence="2">Uncharacterized protein</fullName>
    </submittedName>
</protein>
<evidence type="ECO:0000313" key="2">
    <source>
        <dbReference type="EMBL" id="QHT33529.1"/>
    </source>
</evidence>
<feature type="region of interest" description="Disordered" evidence="1">
    <location>
        <begin position="80"/>
        <end position="113"/>
    </location>
</feature>
<feature type="compositionally biased region" description="Basic residues" evidence="1">
    <location>
        <begin position="83"/>
        <end position="92"/>
    </location>
</feature>
<sequence length="191" mass="20199">MSVQSSLPASTTAPALGLPSMPAVASGGDIYNARMDATKALMQAGNGSLKGGSGGRYRKYKSNGRVKLRNNVTKVMKGCSNKKTSKRGRKIRGGAGGISPASQVEVSIPGGSSPSQVDTLAGLSGGLLKLQQQAANVAPASPLPTKSMFTGGGGKRGHRKTNRKTNKRYRRLRYKKSIGRKGRSRRHRYSR</sequence>
<feature type="compositionally biased region" description="Polar residues" evidence="1">
    <location>
        <begin position="100"/>
        <end position="113"/>
    </location>
</feature>